<feature type="binding site" evidence="8">
    <location>
        <position position="28"/>
    </location>
    <ligand>
        <name>GTP</name>
        <dbReference type="ChEBI" id="CHEBI:37565"/>
    </ligand>
</feature>
<keyword evidence="4 8" id="KW-0547">Nucleotide-binding</keyword>
<feature type="binding site" evidence="8">
    <location>
        <begin position="15"/>
        <end position="17"/>
    </location>
    <ligand>
        <name>GTP</name>
        <dbReference type="ChEBI" id="CHEBI:37565"/>
    </ligand>
</feature>
<evidence type="ECO:0000256" key="6">
    <source>
        <dbReference type="ARBA" id="ARBA00023134"/>
    </source>
</evidence>
<keyword evidence="5 8" id="KW-0460">Magnesium</keyword>
<comment type="catalytic activity">
    <reaction evidence="8">
        <text>Mo-molybdopterin + GTP + H(+) = Mo-molybdopterin guanine dinucleotide + diphosphate</text>
        <dbReference type="Rhea" id="RHEA:34243"/>
        <dbReference type="ChEBI" id="CHEBI:15378"/>
        <dbReference type="ChEBI" id="CHEBI:33019"/>
        <dbReference type="ChEBI" id="CHEBI:37565"/>
        <dbReference type="ChEBI" id="CHEBI:71302"/>
        <dbReference type="ChEBI" id="CHEBI:71310"/>
        <dbReference type="EC" id="2.7.7.77"/>
    </reaction>
</comment>
<feature type="binding site" evidence="8">
    <location>
        <position position="108"/>
    </location>
    <ligand>
        <name>GTP</name>
        <dbReference type="ChEBI" id="CHEBI:37565"/>
    </ligand>
</feature>
<dbReference type="InterPro" id="IPR013482">
    <property type="entry name" value="Molybde_CF_guanTrfase"/>
</dbReference>
<evidence type="ECO:0000313" key="11">
    <source>
        <dbReference type="Proteomes" id="UP000198263"/>
    </source>
</evidence>
<comment type="caution">
    <text evidence="10">The sequence shown here is derived from an EMBL/GenBank/DDBJ whole genome shotgun (WGS) entry which is preliminary data.</text>
</comment>
<feature type="domain" description="MobA-like NTP transferase" evidence="9">
    <location>
        <begin position="12"/>
        <end position="179"/>
    </location>
</feature>
<comment type="function">
    <text evidence="8">Transfers a GMP moiety from GTP to Mo-molybdopterin (Mo-MPT) cofactor (Moco or molybdenum cofactor) to form Mo-molybdopterin guanine dinucleotide (Mo-MGD) cofactor.</text>
</comment>
<evidence type="ECO:0000256" key="3">
    <source>
        <dbReference type="ARBA" id="ARBA00022723"/>
    </source>
</evidence>
<dbReference type="AlphaFoldDB" id="A0A658QYS2"/>
<feature type="binding site" evidence="8">
    <location>
        <position position="108"/>
    </location>
    <ligand>
        <name>Mg(2+)</name>
        <dbReference type="ChEBI" id="CHEBI:18420"/>
    </ligand>
</feature>
<dbReference type="PANTHER" id="PTHR19136:SF81">
    <property type="entry name" value="MOLYBDENUM COFACTOR GUANYLYLTRANSFERASE"/>
    <property type="match status" value="1"/>
</dbReference>
<dbReference type="InterPro" id="IPR029044">
    <property type="entry name" value="Nucleotide-diphossugar_trans"/>
</dbReference>
<sequence>MAAPASPSSITGLVLAGGRGSRMGGVDKGMQPYGGEPLALHVLRGLQPQVGAMLVSANRNANAYAQLAAPFGARVIADKLADYPGPLAGIAAGLRAARTPFVLTAPCDAPFVYARLGAVLAQALEEAQADIAYAATTEPSGERMPHPVFALVRASLADDLDAWLASGERKVRAWYERHKAVQVPFDDDRAFYNINDLRQLAELERR</sequence>
<evidence type="ECO:0000313" key="10">
    <source>
        <dbReference type="EMBL" id="SAL33904.1"/>
    </source>
</evidence>
<dbReference type="GO" id="GO:0061603">
    <property type="term" value="F:molybdenum cofactor guanylyltransferase activity"/>
    <property type="evidence" value="ECO:0007669"/>
    <property type="project" value="UniProtKB-EC"/>
</dbReference>
<dbReference type="EMBL" id="FCNV02000006">
    <property type="protein sequence ID" value="SAL33904.1"/>
    <property type="molecule type" value="Genomic_DNA"/>
</dbReference>
<dbReference type="CDD" id="cd02503">
    <property type="entry name" value="MobA"/>
    <property type="match status" value="1"/>
</dbReference>
<comment type="domain">
    <text evidence="8">The N-terminal domain determines nucleotide recognition and specific binding, while the C-terminal domain determines the specific binding to the target protein.</text>
</comment>
<dbReference type="EC" id="2.7.7.77" evidence="8"/>
<evidence type="ECO:0000256" key="4">
    <source>
        <dbReference type="ARBA" id="ARBA00022741"/>
    </source>
</evidence>
<evidence type="ECO:0000256" key="2">
    <source>
        <dbReference type="ARBA" id="ARBA00022679"/>
    </source>
</evidence>
<dbReference type="NCBIfam" id="TIGR02665">
    <property type="entry name" value="molyb_mobA"/>
    <property type="match status" value="1"/>
</dbReference>
<keyword evidence="7 8" id="KW-0501">Molybdenum cofactor biosynthesis</keyword>
<comment type="cofactor">
    <cofactor evidence="8">
        <name>Mg(2+)</name>
        <dbReference type="ChEBI" id="CHEBI:18420"/>
    </cofactor>
</comment>
<dbReference type="HAMAP" id="MF_00316">
    <property type="entry name" value="MobA"/>
    <property type="match status" value="1"/>
</dbReference>
<dbReference type="InterPro" id="IPR025877">
    <property type="entry name" value="MobA-like_NTP_Trfase"/>
</dbReference>
<comment type="subunit">
    <text evidence="8">Monomer.</text>
</comment>
<dbReference type="GO" id="GO:0005737">
    <property type="term" value="C:cytoplasm"/>
    <property type="evidence" value="ECO:0007669"/>
    <property type="project" value="UniProtKB-SubCell"/>
</dbReference>
<evidence type="ECO:0000256" key="7">
    <source>
        <dbReference type="ARBA" id="ARBA00023150"/>
    </source>
</evidence>
<dbReference type="SUPFAM" id="SSF53448">
    <property type="entry name" value="Nucleotide-diphospho-sugar transferases"/>
    <property type="match status" value="1"/>
</dbReference>
<accession>A0A658QYS2</accession>
<dbReference type="GO" id="GO:0005525">
    <property type="term" value="F:GTP binding"/>
    <property type="evidence" value="ECO:0007669"/>
    <property type="project" value="UniProtKB-UniRule"/>
</dbReference>
<comment type="subcellular location">
    <subcellularLocation>
        <location evidence="8">Cytoplasm</location>
    </subcellularLocation>
</comment>
<gene>
    <name evidence="8" type="primary">mobA</name>
    <name evidence="10" type="ORF">AWB72_03181</name>
</gene>
<keyword evidence="3 8" id="KW-0479">Metal-binding</keyword>
<dbReference type="Gene3D" id="3.90.550.10">
    <property type="entry name" value="Spore Coat Polysaccharide Biosynthesis Protein SpsA, Chain A"/>
    <property type="match status" value="1"/>
</dbReference>
<dbReference type="PANTHER" id="PTHR19136">
    <property type="entry name" value="MOLYBDENUM COFACTOR GUANYLYLTRANSFERASE"/>
    <property type="match status" value="1"/>
</dbReference>
<evidence type="ECO:0000259" key="9">
    <source>
        <dbReference type="Pfam" id="PF12804"/>
    </source>
</evidence>
<dbReference type="GO" id="GO:0046872">
    <property type="term" value="F:metal ion binding"/>
    <property type="evidence" value="ECO:0007669"/>
    <property type="project" value="UniProtKB-KW"/>
</dbReference>
<evidence type="ECO:0000256" key="8">
    <source>
        <dbReference type="HAMAP-Rule" id="MF_00316"/>
    </source>
</evidence>
<name>A0A658QYS2_9BURK</name>
<keyword evidence="2 8" id="KW-0808">Transferase</keyword>
<reference evidence="10 11" key="1">
    <citation type="submission" date="2016-01" db="EMBL/GenBank/DDBJ databases">
        <authorList>
            <person name="Peeters C."/>
        </authorList>
    </citation>
    <scope>NUCLEOTIDE SEQUENCE [LARGE SCALE GENOMIC DNA]</scope>
    <source>
        <strain evidence="10">LMG 29315</strain>
    </source>
</reference>
<protein>
    <recommendedName>
        <fullName evidence="8">Molybdenum cofactor guanylyltransferase</fullName>
        <shortName evidence="8">MoCo guanylyltransferase</shortName>
        <ecNumber evidence="8">2.7.7.77</ecNumber>
    </recommendedName>
    <alternativeName>
        <fullName evidence="8">GTP:molybdopterin guanylyltransferase</fullName>
    </alternativeName>
    <alternativeName>
        <fullName evidence="8">Mo-MPT guanylyltransferase</fullName>
    </alternativeName>
    <alternativeName>
        <fullName evidence="8">Molybdopterin guanylyltransferase</fullName>
    </alternativeName>
    <alternativeName>
        <fullName evidence="8">Molybdopterin-guanine dinucleotide synthase</fullName>
        <shortName evidence="8">MGD synthase</shortName>
    </alternativeName>
</protein>
<evidence type="ECO:0000256" key="1">
    <source>
        <dbReference type="ARBA" id="ARBA00022490"/>
    </source>
</evidence>
<evidence type="ECO:0000256" key="5">
    <source>
        <dbReference type="ARBA" id="ARBA00022842"/>
    </source>
</evidence>
<dbReference type="OrthoDB" id="9788394at2"/>
<comment type="similarity">
    <text evidence="8">Belongs to the MobA family.</text>
</comment>
<feature type="binding site" evidence="8">
    <location>
        <position position="78"/>
    </location>
    <ligand>
        <name>GTP</name>
        <dbReference type="ChEBI" id="CHEBI:37565"/>
    </ligand>
</feature>
<organism evidence="10 11">
    <name type="scientific">Caballeronia concitans</name>
    <dbReference type="NCBI Taxonomy" id="1777133"/>
    <lineage>
        <taxon>Bacteria</taxon>
        <taxon>Pseudomonadati</taxon>
        <taxon>Pseudomonadota</taxon>
        <taxon>Betaproteobacteria</taxon>
        <taxon>Burkholderiales</taxon>
        <taxon>Burkholderiaceae</taxon>
        <taxon>Caballeronia</taxon>
    </lineage>
</organism>
<dbReference type="RefSeq" id="WP_087128193.1">
    <property type="nucleotide sequence ID" value="NZ_FCNV02000006.1"/>
</dbReference>
<dbReference type="Proteomes" id="UP000198263">
    <property type="component" value="Unassembled WGS sequence"/>
</dbReference>
<dbReference type="Pfam" id="PF12804">
    <property type="entry name" value="NTP_transf_3"/>
    <property type="match status" value="1"/>
</dbReference>
<keyword evidence="6 8" id="KW-0342">GTP-binding</keyword>
<dbReference type="GO" id="GO:1902758">
    <property type="term" value="P:bis(molybdopterin guanine dinucleotide)molybdenum biosynthetic process"/>
    <property type="evidence" value="ECO:0007669"/>
    <property type="project" value="TreeGrafter"/>
</dbReference>
<proteinExistence type="inferred from homology"/>
<keyword evidence="11" id="KW-1185">Reference proteome</keyword>
<comment type="caution">
    <text evidence="8">Lacks conserved residue(s) required for the propagation of feature annotation.</text>
</comment>
<keyword evidence="1 8" id="KW-0963">Cytoplasm</keyword>